<evidence type="ECO:0000313" key="2">
    <source>
        <dbReference type="EMBL" id="KAJ8887920.1"/>
    </source>
</evidence>
<evidence type="ECO:0000256" key="1">
    <source>
        <dbReference type="SAM" id="MobiDB-lite"/>
    </source>
</evidence>
<keyword evidence="3" id="KW-1185">Reference proteome</keyword>
<dbReference type="EMBL" id="JARBHB010000003">
    <property type="protein sequence ID" value="KAJ8887920.1"/>
    <property type="molecule type" value="Genomic_DNA"/>
</dbReference>
<evidence type="ECO:0000313" key="3">
    <source>
        <dbReference type="Proteomes" id="UP001159363"/>
    </source>
</evidence>
<protein>
    <submittedName>
        <fullName evidence="2">Uncharacterized protein</fullName>
    </submittedName>
</protein>
<feature type="region of interest" description="Disordered" evidence="1">
    <location>
        <begin position="323"/>
        <end position="345"/>
    </location>
</feature>
<proteinExistence type="predicted"/>
<gene>
    <name evidence="2" type="ORF">PR048_007404</name>
</gene>
<name>A0ABQ9HV30_9NEOP</name>
<organism evidence="2 3">
    <name type="scientific">Dryococelus australis</name>
    <dbReference type="NCBI Taxonomy" id="614101"/>
    <lineage>
        <taxon>Eukaryota</taxon>
        <taxon>Metazoa</taxon>
        <taxon>Ecdysozoa</taxon>
        <taxon>Arthropoda</taxon>
        <taxon>Hexapoda</taxon>
        <taxon>Insecta</taxon>
        <taxon>Pterygota</taxon>
        <taxon>Neoptera</taxon>
        <taxon>Polyneoptera</taxon>
        <taxon>Phasmatodea</taxon>
        <taxon>Verophasmatodea</taxon>
        <taxon>Anareolatae</taxon>
        <taxon>Phasmatidae</taxon>
        <taxon>Eurycanthinae</taxon>
        <taxon>Dryococelus</taxon>
    </lineage>
</organism>
<dbReference type="Proteomes" id="UP001159363">
    <property type="component" value="Chromosome 3"/>
</dbReference>
<comment type="caution">
    <text evidence="2">The sequence shown here is derived from an EMBL/GenBank/DDBJ whole genome shotgun (WGS) entry which is preliminary data.</text>
</comment>
<sequence>MLDCESYHMHTDTMIVNRPRHYFISCLSASNEGCTFTRHALNDLRPVRNWQAKEHRMEQQPMNNWLRLEYTRGHSGVVVGLLAYHHGKPSSIPAGLPSSKPAANVLPYSVRILIDQWGSSFIHDNEARKQCVANNFPRDRPSSGTQVLVCDVVEAVWTRGRGRCVGSIELLRPATPRDPAGLRTTWSQARPAPRQHCSPLTHYSPQAILNLQFHRIPSPHANEALLSIENYNTRTSHCILQSMPRQSQCSRVLQALLRTVGFTRRFHTLSSIQATITSLTFVPQSPVVVYTSPISRALGQAVSVKDCWPLGCGSVSQSHQNILVSSPDSLKPPAGERDRDASMAPSTVTARRLLSIIHGFPRKGGHLTTPEEGRFEVVHRHSLDGAAVPGHSSQRKSSWLSRGLYDNGSYKSSPIQVLSTVVHSPQRKSSWLSRGLYDNGSYQSSPIQVLSTVVQSAQSKSSWLSRGLYDNDSYQSSPIQVLSTVVHSAQSKSSWLPRDLYDNGSYQSSPIQVLSTVVHSPQRKSSWLSRGLYDNGSYQSSPIQVLFTVVHSAQSKSSWLSRGLYDNGSYQSSPIQILSTVVHSAQSKSSWLSRGLYDNGSYQSSPIQVLSTVVHSAQSKSSWLSRGLYDNGSYQSSPIQVVFTVVQSAQRKSSWLSRGLYDNGSYQSSPIQVVSTVVHSPQRKSSWLSRGLYDNGSYQSSPIQVLSTVVHSAQSKSSWLSRGLYDNGSYQSSPIQVVSTVVHSAQSKSSWLSRGLYDNGSYQSSPIQVLSTVVHSAQSKSSWLSRGLYDNGSYQSSPIQVVFTVVHSAQRKSSWLSRGLYDNGSYHSSPIQVVSTVVHSPQRKSSWLSRGLYDNGSYQSSPIQVLSTVVHSAQSKSSWLSRGLYDNGSYQSSPIQVLSTFVHSAQSKSSCLSRGLYDNGSYQSSPIQVLFTVVHSAQSKSSWLSRGLYDNGSYQSSPIQILSTVVHSAQSKSSWLSRGLYDNGSYQSSPIQVVSTVVHSAQSKSSWLSRGLYDNGSYQSSPIQSSPIQVVFTVVHSAQRKSSWLSRGLYDNGSYQSSPIQVVSTVVHSAQSKSSWLSRVLFTVVHSDQSKSSWLSRGLYDNGSYQSSPIQVVSTVVHSAQSKSSWLSRGFQRGEKGQSNKAKLKRWEKKHCSGAHQVSHRTNCCLQSPNVSSLALVAPSTLLSPPCGVFVVVIDSDWSPPCSVGGVLRSETIVGQYNIVFLPIIETISMYGLVYSLSRGLTSMAIATFTSNFRMTKENFDALLRVMEKRSRKKTFKLLQTHSPKPPELADVLPIQLGYAFLLSSASLLRAVHDKNSKCFGNAGISGNAPLCTFTECQVCIGDTTPYMTPRMDCAVFCGGVVARQFVSHLGKPGSILGAESLPEFRMWESCRTMTLVGGVFSAISRFPSPFYSGAAPYSPRFTLNDSQDLDVRSRPNSITHSFQMNSSPSISTHVSATAVQSYASLAGVEAQLACGLYPAFSVRVLWRLCCRGGAVAELGTSQCMDCRAEMALVTATQDNGEKKKKGEGGGETKGIIITLQMKNGYGVHCNEDLTLNRIMRMRRKVYTKKSFHNFSVNQEHTIDTRVLLKMAHCLYSDVTNYNGSRARTACVDILELGHLAGATAAVNADRPVRKAARTFSWCDSSCQRRSQLGHLAGATAAVNADRPVRKAAGTFSWCDSSCQRRSS</sequence>
<accession>A0ABQ9HV30</accession>
<reference evidence="2 3" key="1">
    <citation type="submission" date="2023-02" db="EMBL/GenBank/DDBJ databases">
        <title>LHISI_Scaffold_Assembly.</title>
        <authorList>
            <person name="Stuart O.P."/>
            <person name="Cleave R."/>
            <person name="Magrath M.J.L."/>
            <person name="Mikheyev A.S."/>
        </authorList>
    </citation>
    <scope>NUCLEOTIDE SEQUENCE [LARGE SCALE GENOMIC DNA]</scope>
    <source>
        <strain evidence="2">Daus_M_001</strain>
        <tissue evidence="2">Leg muscle</tissue>
    </source>
</reference>